<sequence>MSDLVRFGVSIPASLLKKFDEYISRKHYQN</sequence>
<accession>A0A7C3GRG6</accession>
<feature type="non-terminal residue" evidence="1">
    <location>
        <position position="30"/>
    </location>
</feature>
<dbReference type="InterPro" id="IPR013321">
    <property type="entry name" value="Arc_rbn_hlx_hlx"/>
</dbReference>
<protein>
    <submittedName>
        <fullName evidence="1">Nickel-responsive transcriptional regulator NikR</fullName>
    </submittedName>
</protein>
<name>A0A7C3GRG6_9BACT</name>
<reference evidence="1" key="1">
    <citation type="journal article" date="2020" name="mSystems">
        <title>Genome- and Community-Level Interaction Insights into Carbon Utilization and Element Cycling Functions of Hydrothermarchaeota in Hydrothermal Sediment.</title>
        <authorList>
            <person name="Zhou Z."/>
            <person name="Liu Y."/>
            <person name="Xu W."/>
            <person name="Pan J."/>
            <person name="Luo Z.H."/>
            <person name="Li M."/>
        </authorList>
    </citation>
    <scope>NUCLEOTIDE SEQUENCE [LARGE SCALE GENOMIC DNA]</scope>
    <source>
        <strain evidence="1">HyVt-483</strain>
    </source>
</reference>
<dbReference type="Gene3D" id="1.10.1220.10">
    <property type="entry name" value="Met repressor-like"/>
    <property type="match status" value="1"/>
</dbReference>
<dbReference type="Proteomes" id="UP000886043">
    <property type="component" value="Unassembled WGS sequence"/>
</dbReference>
<organism evidence="1">
    <name type="scientific">Thermosulfurimonas dismutans</name>
    <dbReference type="NCBI Taxonomy" id="999894"/>
    <lineage>
        <taxon>Bacteria</taxon>
        <taxon>Pseudomonadati</taxon>
        <taxon>Thermodesulfobacteriota</taxon>
        <taxon>Thermodesulfobacteria</taxon>
        <taxon>Thermodesulfobacteriales</taxon>
        <taxon>Thermodesulfobacteriaceae</taxon>
        <taxon>Thermosulfurimonas</taxon>
    </lineage>
</organism>
<dbReference type="GO" id="GO:0006355">
    <property type="term" value="P:regulation of DNA-templated transcription"/>
    <property type="evidence" value="ECO:0007669"/>
    <property type="project" value="InterPro"/>
</dbReference>
<proteinExistence type="predicted"/>
<gene>
    <name evidence="1" type="ORF">ENJ40_00290</name>
</gene>
<dbReference type="CDD" id="cd22231">
    <property type="entry name" value="RHH_NikR_HicB-like"/>
    <property type="match status" value="1"/>
</dbReference>
<dbReference type="AlphaFoldDB" id="A0A7C3GRG6"/>
<dbReference type="EMBL" id="DRMH01000007">
    <property type="protein sequence ID" value="HFC96882.1"/>
    <property type="molecule type" value="Genomic_DNA"/>
</dbReference>
<comment type="caution">
    <text evidence="1">The sequence shown here is derived from an EMBL/GenBank/DDBJ whole genome shotgun (WGS) entry which is preliminary data.</text>
</comment>
<evidence type="ECO:0000313" key="1">
    <source>
        <dbReference type="EMBL" id="HFC96882.1"/>
    </source>
</evidence>